<dbReference type="STRING" id="1265309.K529_003965"/>
<dbReference type="OrthoDB" id="9794842at2"/>
<feature type="domain" description="SH3b" evidence="5">
    <location>
        <begin position="217"/>
        <end position="283"/>
    </location>
</feature>
<keyword evidence="4" id="KW-0961">Cell wall biogenesis/degradation</keyword>
<dbReference type="InterPro" id="IPR003646">
    <property type="entry name" value="SH3-like_bac-type"/>
</dbReference>
<evidence type="ECO:0000313" key="7">
    <source>
        <dbReference type="EMBL" id="ANP39913.1"/>
    </source>
</evidence>
<dbReference type="EC" id="3.5.1.28" evidence="2"/>
<accession>A0A1B1A025</accession>
<feature type="domain" description="N-acetylmuramoyl-L-alanine amidase" evidence="6">
    <location>
        <begin position="11"/>
        <end position="185"/>
    </location>
</feature>
<organism evidence="7 8">
    <name type="scientific">Tritonibacter mobilis F1926</name>
    <dbReference type="NCBI Taxonomy" id="1265309"/>
    <lineage>
        <taxon>Bacteria</taxon>
        <taxon>Pseudomonadati</taxon>
        <taxon>Pseudomonadota</taxon>
        <taxon>Alphaproteobacteria</taxon>
        <taxon>Rhodobacterales</taxon>
        <taxon>Paracoccaceae</taxon>
        <taxon>Tritonibacter</taxon>
    </lineage>
</organism>
<dbReference type="GO" id="GO:0009253">
    <property type="term" value="P:peptidoglycan catabolic process"/>
    <property type="evidence" value="ECO:0007669"/>
    <property type="project" value="InterPro"/>
</dbReference>
<proteinExistence type="predicted"/>
<evidence type="ECO:0000256" key="2">
    <source>
        <dbReference type="ARBA" id="ARBA00011901"/>
    </source>
</evidence>
<dbReference type="GeneID" id="28248959"/>
<reference evidence="7 8" key="1">
    <citation type="journal article" date="2016" name="ISME J.">
        <title>Global occurrence and heterogeneity of the Roseobacter-clade species Ruegeria mobilis.</title>
        <authorList>
            <person name="Sonnenschein E."/>
            <person name="Gram L."/>
        </authorList>
    </citation>
    <scope>NUCLEOTIDE SEQUENCE [LARGE SCALE GENOMIC DNA]</scope>
    <source>
        <strain evidence="7 8">F1926</strain>
    </source>
</reference>
<dbReference type="RefSeq" id="WP_005615253.1">
    <property type="nucleotide sequence ID" value="NZ_CP015230.1"/>
</dbReference>
<evidence type="ECO:0000256" key="3">
    <source>
        <dbReference type="ARBA" id="ARBA00022801"/>
    </source>
</evidence>
<dbReference type="Gene3D" id="2.30.30.40">
    <property type="entry name" value="SH3 Domains"/>
    <property type="match status" value="1"/>
</dbReference>
<dbReference type="GO" id="GO:0009254">
    <property type="term" value="P:peptidoglycan turnover"/>
    <property type="evidence" value="ECO:0007669"/>
    <property type="project" value="TreeGrafter"/>
</dbReference>
<evidence type="ECO:0000259" key="5">
    <source>
        <dbReference type="SMART" id="SM00287"/>
    </source>
</evidence>
<dbReference type="GO" id="GO:0008745">
    <property type="term" value="F:N-acetylmuramoyl-L-alanine amidase activity"/>
    <property type="evidence" value="ECO:0007669"/>
    <property type="project" value="UniProtKB-EC"/>
</dbReference>
<dbReference type="InterPro" id="IPR051206">
    <property type="entry name" value="NAMLAA_amidase_2"/>
</dbReference>
<dbReference type="CDD" id="cd06583">
    <property type="entry name" value="PGRP"/>
    <property type="match status" value="1"/>
</dbReference>
<evidence type="ECO:0000313" key="8">
    <source>
        <dbReference type="Proteomes" id="UP000013243"/>
    </source>
</evidence>
<dbReference type="SUPFAM" id="SSF55846">
    <property type="entry name" value="N-acetylmuramoyl-L-alanine amidase-like"/>
    <property type="match status" value="1"/>
</dbReference>
<dbReference type="PANTHER" id="PTHR30417">
    <property type="entry name" value="N-ACETYLMURAMOYL-L-ALANINE AMIDASE AMID"/>
    <property type="match status" value="1"/>
</dbReference>
<dbReference type="KEGG" id="rmb:K529_003965"/>
<evidence type="ECO:0000256" key="4">
    <source>
        <dbReference type="ARBA" id="ARBA00023316"/>
    </source>
</evidence>
<dbReference type="GO" id="GO:0071555">
    <property type="term" value="P:cell wall organization"/>
    <property type="evidence" value="ECO:0007669"/>
    <property type="project" value="UniProtKB-KW"/>
</dbReference>
<dbReference type="SMART" id="SM00287">
    <property type="entry name" value="SH3b"/>
    <property type="match status" value="1"/>
</dbReference>
<dbReference type="Gene3D" id="3.40.80.10">
    <property type="entry name" value="Peptidoglycan recognition protein-like"/>
    <property type="match status" value="1"/>
</dbReference>
<dbReference type="InterPro" id="IPR002502">
    <property type="entry name" value="Amidase_domain"/>
</dbReference>
<dbReference type="InterPro" id="IPR036505">
    <property type="entry name" value="Amidase/PGRP_sf"/>
</dbReference>
<name>A0A1B1A025_9RHOB</name>
<dbReference type="PANTHER" id="PTHR30417:SF1">
    <property type="entry name" value="N-ACETYLMURAMOYL-L-ALANINE AMIDASE AMID"/>
    <property type="match status" value="1"/>
</dbReference>
<evidence type="ECO:0000256" key="1">
    <source>
        <dbReference type="ARBA" id="ARBA00001561"/>
    </source>
</evidence>
<dbReference type="Pfam" id="PF08239">
    <property type="entry name" value="SH3_3"/>
    <property type="match status" value="1"/>
</dbReference>
<dbReference type="SMART" id="SM00644">
    <property type="entry name" value="Ami_2"/>
    <property type="match status" value="1"/>
</dbReference>
<dbReference type="EMBL" id="CP015230">
    <property type="protein sequence ID" value="ANP39913.1"/>
    <property type="molecule type" value="Genomic_DNA"/>
</dbReference>
<comment type="catalytic activity">
    <reaction evidence="1">
        <text>Hydrolyzes the link between N-acetylmuramoyl residues and L-amino acid residues in certain cell-wall glycopeptides.</text>
        <dbReference type="EC" id="3.5.1.28"/>
    </reaction>
</comment>
<keyword evidence="3" id="KW-0378">Hydrolase</keyword>
<dbReference type="Pfam" id="PF01510">
    <property type="entry name" value="Amidase_2"/>
    <property type="match status" value="1"/>
</dbReference>
<gene>
    <name evidence="7" type="ORF">K529_003965</name>
</gene>
<dbReference type="Proteomes" id="UP000013243">
    <property type="component" value="Chromosome"/>
</dbReference>
<protein>
    <recommendedName>
        <fullName evidence="2">N-acetylmuramoyl-L-alanine amidase</fullName>
        <ecNumber evidence="2">3.5.1.28</ecNumber>
    </recommendedName>
</protein>
<sequence length="289" mass="31997">MTFKDGILEGVQYTPATHMGGGISPSLVILHDTASSLSEGSAADYLQDNDAKVSVHFVIELNGKLRQLVPINRRANHAGASSYHGRKGCNNFSIGIELVNPGKMRAAGANGITWFGATVENDQPYTVEIAETPEHGRGMWMHYPEAQLDTLIWLLRLLFAECETLQDIRAHWYVSPGRKVDTNPLFPMEQIRSHILGRDDPAEDEANRVSQPASLNELVITSSNGDTLNMRRWPSFNPNVIAKIPDGTPVPVLRRGTFDGRDWLQVFYAGQEGWIVASYADPVTYALPR</sequence>
<dbReference type="AlphaFoldDB" id="A0A1B1A025"/>
<evidence type="ECO:0000259" key="6">
    <source>
        <dbReference type="SMART" id="SM00644"/>
    </source>
</evidence>